<keyword evidence="5" id="KW-1185">Reference proteome</keyword>
<name>A0A8K0SI37_9HYPO</name>
<dbReference type="Pfam" id="PF00106">
    <property type="entry name" value="adh_short"/>
    <property type="match status" value="1"/>
</dbReference>
<dbReference type="InterPro" id="IPR002347">
    <property type="entry name" value="SDR_fam"/>
</dbReference>
<evidence type="ECO:0000256" key="3">
    <source>
        <dbReference type="ARBA" id="ARBA00023002"/>
    </source>
</evidence>
<gene>
    <name evidence="4" type="ORF">B0I35DRAFT_516799</name>
</gene>
<evidence type="ECO:0000256" key="1">
    <source>
        <dbReference type="ARBA" id="ARBA00006484"/>
    </source>
</evidence>
<dbReference type="PANTHER" id="PTHR24320">
    <property type="entry name" value="RETINOL DEHYDROGENASE"/>
    <property type="match status" value="1"/>
</dbReference>
<organism evidence="4 5">
    <name type="scientific">Stachybotrys elegans</name>
    <dbReference type="NCBI Taxonomy" id="80388"/>
    <lineage>
        <taxon>Eukaryota</taxon>
        <taxon>Fungi</taxon>
        <taxon>Dikarya</taxon>
        <taxon>Ascomycota</taxon>
        <taxon>Pezizomycotina</taxon>
        <taxon>Sordariomycetes</taxon>
        <taxon>Hypocreomycetidae</taxon>
        <taxon>Hypocreales</taxon>
        <taxon>Stachybotryaceae</taxon>
        <taxon>Stachybotrys</taxon>
    </lineage>
</organism>
<evidence type="ECO:0000313" key="5">
    <source>
        <dbReference type="Proteomes" id="UP000813444"/>
    </source>
</evidence>
<dbReference type="InterPro" id="IPR036291">
    <property type="entry name" value="NAD(P)-bd_dom_sf"/>
</dbReference>
<reference evidence="4" key="1">
    <citation type="journal article" date="2021" name="Nat. Commun.">
        <title>Genetic determinants of endophytism in the Arabidopsis root mycobiome.</title>
        <authorList>
            <person name="Mesny F."/>
            <person name="Miyauchi S."/>
            <person name="Thiergart T."/>
            <person name="Pickel B."/>
            <person name="Atanasova L."/>
            <person name="Karlsson M."/>
            <person name="Huettel B."/>
            <person name="Barry K.W."/>
            <person name="Haridas S."/>
            <person name="Chen C."/>
            <person name="Bauer D."/>
            <person name="Andreopoulos W."/>
            <person name="Pangilinan J."/>
            <person name="LaButti K."/>
            <person name="Riley R."/>
            <person name="Lipzen A."/>
            <person name="Clum A."/>
            <person name="Drula E."/>
            <person name="Henrissat B."/>
            <person name="Kohler A."/>
            <person name="Grigoriev I.V."/>
            <person name="Martin F.M."/>
            <person name="Hacquard S."/>
        </authorList>
    </citation>
    <scope>NUCLEOTIDE SEQUENCE</scope>
    <source>
        <strain evidence="4">MPI-CAGE-CH-0235</strain>
    </source>
</reference>
<evidence type="ECO:0000256" key="2">
    <source>
        <dbReference type="ARBA" id="ARBA00022857"/>
    </source>
</evidence>
<dbReference type="Gene3D" id="3.40.50.720">
    <property type="entry name" value="NAD(P)-binding Rossmann-like Domain"/>
    <property type="match status" value="1"/>
</dbReference>
<accession>A0A8K0SI37</accession>
<dbReference type="EMBL" id="JAGPNK010000023">
    <property type="protein sequence ID" value="KAH7304411.1"/>
    <property type="molecule type" value="Genomic_DNA"/>
</dbReference>
<keyword evidence="3" id="KW-0560">Oxidoreductase</keyword>
<dbReference type="OrthoDB" id="191139at2759"/>
<comment type="similarity">
    <text evidence="1">Belongs to the short-chain dehydrogenases/reductases (SDR) family.</text>
</comment>
<protein>
    <submittedName>
        <fullName evidence="4">Uncharacterized protein</fullName>
    </submittedName>
</protein>
<evidence type="ECO:0000313" key="4">
    <source>
        <dbReference type="EMBL" id="KAH7304411.1"/>
    </source>
</evidence>
<dbReference type="SUPFAM" id="SSF51735">
    <property type="entry name" value="NAD(P)-binding Rossmann-fold domains"/>
    <property type="match status" value="1"/>
</dbReference>
<proteinExistence type="inferred from homology"/>
<dbReference type="AlphaFoldDB" id="A0A8K0SI37"/>
<dbReference type="Proteomes" id="UP000813444">
    <property type="component" value="Unassembled WGS sequence"/>
</dbReference>
<sequence length="302" mass="32870">MTGGNTGIGYELCKILVRLDATVYMASRNKEKAEAAIASIRDQNNSNQSTGQLKFLQLDLRDLNSVKEAVLSFSSQEAKLDVLWNNAGIGANGAKVEDRTSQGFELLMGTHCIGTLLFTTLLVPKLKAVAEADANISAPSRTRVLWTISALVDSVALTNGLDFDALDVGLKDRMANYAMSKSGVWALGDEFPRRHKEDGILSLVVNPGNVKGGSYAGTPRAIMAILNATMLHKTVYGAYTQLFAGISPDLTMKDTGKCITPWSKVMEHPIHQDIVCAIKPKEEGGLEHGRKLWVWYEGKWNA</sequence>
<keyword evidence="2" id="KW-0521">NADP</keyword>
<comment type="caution">
    <text evidence="4">The sequence shown here is derived from an EMBL/GenBank/DDBJ whole genome shotgun (WGS) entry which is preliminary data.</text>
</comment>
<dbReference type="PANTHER" id="PTHR24320:SF236">
    <property type="entry name" value="SHORT-CHAIN DEHYDROGENASE-RELATED"/>
    <property type="match status" value="1"/>
</dbReference>
<dbReference type="GO" id="GO:0016491">
    <property type="term" value="F:oxidoreductase activity"/>
    <property type="evidence" value="ECO:0007669"/>
    <property type="project" value="UniProtKB-KW"/>
</dbReference>